<dbReference type="Proteomes" id="UP000468591">
    <property type="component" value="Unassembled WGS sequence"/>
</dbReference>
<dbReference type="PROSITE" id="PS50887">
    <property type="entry name" value="GGDEF"/>
    <property type="match status" value="1"/>
</dbReference>
<dbReference type="SMART" id="SM00052">
    <property type="entry name" value="EAL"/>
    <property type="match status" value="1"/>
</dbReference>
<dbReference type="PROSITE" id="PS50883">
    <property type="entry name" value="EAL"/>
    <property type="match status" value="1"/>
</dbReference>
<dbReference type="AlphaFoldDB" id="A0A6P0CFZ9"/>
<dbReference type="EMBL" id="JAABNT010000035">
    <property type="protein sequence ID" value="NEK25069.1"/>
    <property type="molecule type" value="Genomic_DNA"/>
</dbReference>
<feature type="domain" description="EAL" evidence="1">
    <location>
        <begin position="86"/>
        <end position="337"/>
    </location>
</feature>
<dbReference type="InterPro" id="IPR035919">
    <property type="entry name" value="EAL_sf"/>
</dbReference>
<keyword evidence="4" id="KW-1185">Reference proteome</keyword>
<evidence type="ECO:0000259" key="2">
    <source>
        <dbReference type="PROSITE" id="PS50887"/>
    </source>
</evidence>
<evidence type="ECO:0000313" key="4">
    <source>
        <dbReference type="Proteomes" id="UP000468591"/>
    </source>
</evidence>
<dbReference type="InterPro" id="IPR001633">
    <property type="entry name" value="EAL_dom"/>
</dbReference>
<dbReference type="CDD" id="cd01948">
    <property type="entry name" value="EAL"/>
    <property type="match status" value="1"/>
</dbReference>
<evidence type="ECO:0000259" key="1">
    <source>
        <dbReference type="PROSITE" id="PS50883"/>
    </source>
</evidence>
<dbReference type="SUPFAM" id="SSF141868">
    <property type="entry name" value="EAL domain-like"/>
    <property type="match status" value="1"/>
</dbReference>
<evidence type="ECO:0000313" key="3">
    <source>
        <dbReference type="EMBL" id="NEK25069.1"/>
    </source>
</evidence>
<organism evidence="3 4">
    <name type="scientific">Sulfitobacter sediminilitoris</name>
    <dbReference type="NCBI Taxonomy" id="2698830"/>
    <lineage>
        <taxon>Bacteria</taxon>
        <taxon>Pseudomonadati</taxon>
        <taxon>Pseudomonadota</taxon>
        <taxon>Alphaproteobacteria</taxon>
        <taxon>Rhodobacterales</taxon>
        <taxon>Roseobacteraceae</taxon>
        <taxon>Sulfitobacter</taxon>
    </lineage>
</organism>
<accession>A0A6P0CFZ9</accession>
<dbReference type="GO" id="GO:0071111">
    <property type="term" value="F:cyclic-guanylate-specific phosphodiesterase activity"/>
    <property type="evidence" value="ECO:0007669"/>
    <property type="project" value="InterPro"/>
</dbReference>
<dbReference type="Gene3D" id="3.30.70.270">
    <property type="match status" value="1"/>
</dbReference>
<dbReference type="InterPro" id="IPR043128">
    <property type="entry name" value="Rev_trsase/Diguanyl_cyclase"/>
</dbReference>
<dbReference type="PANTHER" id="PTHR33121:SF70">
    <property type="entry name" value="SIGNALING PROTEIN YKOW"/>
    <property type="match status" value="1"/>
</dbReference>
<dbReference type="InterPro" id="IPR000160">
    <property type="entry name" value="GGDEF_dom"/>
</dbReference>
<feature type="domain" description="GGDEF" evidence="2">
    <location>
        <begin position="1"/>
        <end position="77"/>
    </location>
</feature>
<gene>
    <name evidence="3" type="ORF">GV827_22130</name>
</gene>
<comment type="caution">
    <text evidence="3">The sequence shown here is derived from an EMBL/GenBank/DDBJ whole genome shotgun (WGS) entry which is preliminary data.</text>
</comment>
<dbReference type="Pfam" id="PF00563">
    <property type="entry name" value="EAL"/>
    <property type="match status" value="1"/>
</dbReference>
<dbReference type="Gene3D" id="3.20.20.450">
    <property type="entry name" value="EAL domain"/>
    <property type="match status" value="1"/>
</dbReference>
<proteinExistence type="predicted"/>
<sequence>MSPDQTTDDAMEVIKRVHKAVKEPFMYQGRHCRFDSSFGVASSAPLPDDPGELLSFADAALYEAKRAGRGRVMTFTPALHAELKRIRKRSDQIQYGLEKGEFIPYFQPQVDARTGMISGCEVLARWNHPDEGLIPPDEFIPVAEQIRVVQDIDRTVFLQALDALERLRAVDLTLPKMSFNVSVGRILDPDIIRSVRSLQINGTQVAFELLESILLEEEGAVFEHHLDLLKECGVDIEVDDFGSGRASIIGVMRVAPNTIKIDRRLIQPMVEDDAVCGLVQAIVDIGRTLQIDVTAEGVETLEHAHVLSSMGCKTLQGYALARPMPESQLAGFLQGYRPLDLSEVSSKSA</sequence>
<dbReference type="Pfam" id="PF00990">
    <property type="entry name" value="GGDEF"/>
    <property type="match status" value="1"/>
</dbReference>
<dbReference type="SUPFAM" id="SSF55073">
    <property type="entry name" value="Nucleotide cyclase"/>
    <property type="match status" value="1"/>
</dbReference>
<reference evidence="3 4" key="1">
    <citation type="submission" date="2020-01" db="EMBL/GenBank/DDBJ databases">
        <title>Sulfitobacter sediminilitoris sp. nov., isolated from a tidal flat.</title>
        <authorList>
            <person name="Park S."/>
            <person name="Yoon J.-H."/>
        </authorList>
    </citation>
    <scope>NUCLEOTIDE SEQUENCE [LARGE SCALE GENOMIC DNA]</scope>
    <source>
        <strain evidence="3 4">JBTF-M27</strain>
    </source>
</reference>
<dbReference type="InterPro" id="IPR029787">
    <property type="entry name" value="Nucleotide_cyclase"/>
</dbReference>
<dbReference type="PANTHER" id="PTHR33121">
    <property type="entry name" value="CYCLIC DI-GMP PHOSPHODIESTERASE PDEF"/>
    <property type="match status" value="1"/>
</dbReference>
<protein>
    <submittedName>
        <fullName evidence="3">EAL domain-containing protein</fullName>
    </submittedName>
</protein>
<dbReference type="InterPro" id="IPR050706">
    <property type="entry name" value="Cyclic-di-GMP_PDE-like"/>
</dbReference>
<name>A0A6P0CFZ9_9RHOB</name>